<feature type="region of interest" description="Disordered" evidence="1">
    <location>
        <begin position="55"/>
        <end position="85"/>
    </location>
</feature>
<evidence type="ECO:0000256" key="1">
    <source>
        <dbReference type="SAM" id="MobiDB-lite"/>
    </source>
</evidence>
<name>A0A8H6KRT0_9PEZI</name>
<accession>A0A8H6KRT0</accession>
<evidence type="ECO:0000313" key="3">
    <source>
        <dbReference type="Proteomes" id="UP000639643"/>
    </source>
</evidence>
<organism evidence="2 3">
    <name type="scientific">Colletotrichum musicola</name>
    <dbReference type="NCBI Taxonomy" id="2175873"/>
    <lineage>
        <taxon>Eukaryota</taxon>
        <taxon>Fungi</taxon>
        <taxon>Dikarya</taxon>
        <taxon>Ascomycota</taxon>
        <taxon>Pezizomycotina</taxon>
        <taxon>Sordariomycetes</taxon>
        <taxon>Hypocreomycetidae</taxon>
        <taxon>Glomerellales</taxon>
        <taxon>Glomerellaceae</taxon>
        <taxon>Colletotrichum</taxon>
        <taxon>Colletotrichum orchidearum species complex</taxon>
    </lineage>
</organism>
<dbReference type="AlphaFoldDB" id="A0A8H6KRT0"/>
<evidence type="ECO:0000313" key="2">
    <source>
        <dbReference type="EMBL" id="KAF6836350.1"/>
    </source>
</evidence>
<keyword evidence="3" id="KW-1185">Reference proteome</keyword>
<sequence>MHATSRCQTPQVRTTLWSSDGCRSLVAEELVGSPPESVNRVRQCYPISTAPVSWQTPHAGTRDLPDCEASESATASGADGKMQTRSYPRETRMRKMAARLGLSPMTFGCRTDEPLEATSPLIPQIYPSCGHSETHAPGADLCDGPWQVATQKPALVPESGFVAYKSERRSHLDSPSGQDVGSMYRKVASRPDDRQKTRTVPTEGQPEPKLQKSQCDHPLE</sequence>
<dbReference type="Proteomes" id="UP000639643">
    <property type="component" value="Unassembled WGS sequence"/>
</dbReference>
<comment type="caution">
    <text evidence="2">The sequence shown here is derived from an EMBL/GenBank/DDBJ whole genome shotgun (WGS) entry which is preliminary data.</text>
</comment>
<reference evidence="2" key="1">
    <citation type="journal article" date="2020" name="Phytopathology">
        <title>Genome Sequence Resources of Colletotrichum truncatum, C. plurivorum, C. musicola, and C. sojae: Four Species Pathogenic to Soybean (Glycine max).</title>
        <authorList>
            <person name="Rogerio F."/>
            <person name="Boufleur T.R."/>
            <person name="Ciampi-Guillardi M."/>
            <person name="Sukno S.A."/>
            <person name="Thon M.R."/>
            <person name="Massola Junior N.S."/>
            <person name="Baroncelli R."/>
        </authorList>
    </citation>
    <scope>NUCLEOTIDE SEQUENCE</scope>
    <source>
        <strain evidence="2">LFN0074</strain>
    </source>
</reference>
<dbReference type="EMBL" id="WIGM01000161">
    <property type="protein sequence ID" value="KAF6836350.1"/>
    <property type="molecule type" value="Genomic_DNA"/>
</dbReference>
<protein>
    <submittedName>
        <fullName evidence="2">Uncharacterized protein</fullName>
    </submittedName>
</protein>
<proteinExistence type="predicted"/>
<gene>
    <name evidence="2" type="ORF">CMUS01_05427</name>
</gene>
<feature type="region of interest" description="Disordered" evidence="1">
    <location>
        <begin position="167"/>
        <end position="220"/>
    </location>
</feature>